<evidence type="ECO:0000256" key="4">
    <source>
        <dbReference type="ARBA" id="ARBA00023065"/>
    </source>
</evidence>
<dbReference type="PANTHER" id="PTHR13861">
    <property type="entry name" value="VACUOLAR ATP SYNTHASE SUBUNIT F"/>
    <property type="match status" value="1"/>
</dbReference>
<dbReference type="InterPro" id="IPR008218">
    <property type="entry name" value="ATPase_V1-cplx_f_g_su"/>
</dbReference>
<evidence type="ECO:0000256" key="3">
    <source>
        <dbReference type="ARBA" id="ARBA00022781"/>
    </source>
</evidence>
<dbReference type="InterPro" id="IPR036906">
    <property type="entry name" value="ATPase_V1_fsu_sf"/>
</dbReference>
<evidence type="ECO:0000256" key="2">
    <source>
        <dbReference type="ARBA" id="ARBA00022448"/>
    </source>
</evidence>
<sequence length="171" mass="19028">MFFPSTIVVAHSVVAAFYVPGFITSCISVHLHDSRDVGFFLFPIRLGGLQVEINEFVCNNPNLLQDTVAGFLLSGIGLRDGLGKTNYLIVDSKTKHAEIEAAFRSFVEKRDTGVVIINQHVADEIRHVVDSHKKIIPTILEIPSKDKQYDQDKDSVMQRVKVFFGGVLPDT</sequence>
<dbReference type="NCBIfam" id="TIGR01101">
    <property type="entry name" value="V_ATP_synt_F"/>
    <property type="match status" value="1"/>
</dbReference>
<gene>
    <name evidence="5" type="ORF">IE077_001811</name>
</gene>
<dbReference type="Gene3D" id="3.40.50.10580">
    <property type="entry name" value="ATPase, V1 complex, subunit F"/>
    <property type="match status" value="1"/>
</dbReference>
<keyword evidence="4" id="KW-0406">Ion transport</keyword>
<keyword evidence="6" id="KW-1185">Reference proteome</keyword>
<dbReference type="PANTHER" id="PTHR13861:SF2">
    <property type="entry name" value="V-TYPE PROTON ATPASE SUBUNIT F"/>
    <property type="match status" value="1"/>
</dbReference>
<protein>
    <submittedName>
        <fullName evidence="5">Vacuolar atp synthase subunit f</fullName>
    </submittedName>
</protein>
<organism evidence="5 6">
    <name type="scientific">Cardiosporidium cionae</name>
    <dbReference type="NCBI Taxonomy" id="476202"/>
    <lineage>
        <taxon>Eukaryota</taxon>
        <taxon>Sar</taxon>
        <taxon>Alveolata</taxon>
        <taxon>Apicomplexa</taxon>
        <taxon>Aconoidasida</taxon>
        <taxon>Nephromycida</taxon>
        <taxon>Cardiosporidium</taxon>
    </lineage>
</organism>
<keyword evidence="2" id="KW-0813">Transport</keyword>
<dbReference type="Pfam" id="PF01990">
    <property type="entry name" value="ATP-synt_F"/>
    <property type="match status" value="1"/>
</dbReference>
<proteinExistence type="inferred from homology"/>
<evidence type="ECO:0000313" key="6">
    <source>
        <dbReference type="Proteomes" id="UP000823046"/>
    </source>
</evidence>
<comment type="similarity">
    <text evidence="1">Belongs to the V-ATPase F subunit family.</text>
</comment>
<dbReference type="Proteomes" id="UP000823046">
    <property type="component" value="Unassembled WGS sequence"/>
</dbReference>
<keyword evidence="3" id="KW-0375">Hydrogen ion transport</keyword>
<evidence type="ECO:0000256" key="1">
    <source>
        <dbReference type="ARBA" id="ARBA00010148"/>
    </source>
</evidence>
<reference evidence="5 6" key="1">
    <citation type="journal article" date="2020" name="bioRxiv">
        <title>Metabolic contributions of an alphaproteobacterial endosymbiont in the apicomplexan Cardiosporidium cionae.</title>
        <authorList>
            <person name="Hunter E.S."/>
            <person name="Paight C.J."/>
            <person name="Lane C.E."/>
        </authorList>
    </citation>
    <scope>NUCLEOTIDE SEQUENCE [LARGE SCALE GENOMIC DNA]</scope>
    <source>
        <strain evidence="5">ESH_2018</strain>
    </source>
</reference>
<dbReference type="InterPro" id="IPR005772">
    <property type="entry name" value="ATPase_V1-cplx_fsu_euk"/>
</dbReference>
<accession>A0ABQ7JC74</accession>
<name>A0ABQ7JC74_9APIC</name>
<evidence type="ECO:0000313" key="5">
    <source>
        <dbReference type="EMBL" id="KAF8821608.1"/>
    </source>
</evidence>
<dbReference type="SUPFAM" id="SSF159468">
    <property type="entry name" value="AtpF-like"/>
    <property type="match status" value="1"/>
</dbReference>
<dbReference type="EMBL" id="JADAQX010000156">
    <property type="protein sequence ID" value="KAF8821608.1"/>
    <property type="molecule type" value="Genomic_DNA"/>
</dbReference>
<comment type="caution">
    <text evidence="5">The sequence shown here is derived from an EMBL/GenBank/DDBJ whole genome shotgun (WGS) entry which is preliminary data.</text>
</comment>